<dbReference type="eggNOG" id="COG0693">
    <property type="taxonomic scope" value="Bacteria"/>
</dbReference>
<dbReference type="GO" id="GO:0005737">
    <property type="term" value="C:cytoplasm"/>
    <property type="evidence" value="ECO:0007669"/>
    <property type="project" value="TreeGrafter"/>
</dbReference>
<dbReference type="EMBL" id="CP007711">
    <property type="protein sequence ID" value="AIV03735.1"/>
    <property type="molecule type" value="Genomic_DNA"/>
</dbReference>
<evidence type="ECO:0000313" key="3">
    <source>
        <dbReference type="Proteomes" id="UP000030066"/>
    </source>
</evidence>
<dbReference type="Gene3D" id="3.40.50.880">
    <property type="match status" value="1"/>
</dbReference>
<dbReference type="AlphaFoldDB" id="A0A097ST15"/>
<reference evidence="2 3" key="1">
    <citation type="journal article" date="2014" name="PLoS ONE">
        <title>An emerging Mycoplasma associated with trichomoniasis, vaginal infection and disease.</title>
        <authorList>
            <consortium name="Vaginal Microbiome Consortium"/>
            <person name="Fettweis J.M."/>
            <person name="Serrano M.G."/>
            <person name="Huang B."/>
            <person name="Brooks J.P."/>
            <person name="Glascock A.L."/>
            <person name="Sheth N.U."/>
            <person name="Strauss J.F.III."/>
            <person name="Jefferson K.K."/>
            <person name="Buck G.A."/>
        </authorList>
    </citation>
    <scope>NUCLEOTIDE SEQUENCE [LARGE SCALE GENOMIC DNA]</scope>
    <source>
        <strain evidence="2 3">VCU_M1</strain>
    </source>
</reference>
<keyword evidence="3" id="KW-1185">Reference proteome</keyword>
<evidence type="ECO:0000313" key="2">
    <source>
        <dbReference type="EMBL" id="AIV03735.1"/>
    </source>
</evidence>
<keyword evidence="2" id="KW-0645">Protease</keyword>
<proteinExistence type="predicted"/>
<gene>
    <name evidence="2" type="ORF">MGM1_3630</name>
</gene>
<dbReference type="GO" id="GO:0006508">
    <property type="term" value="P:proteolysis"/>
    <property type="evidence" value="ECO:0007669"/>
    <property type="project" value="UniProtKB-KW"/>
</dbReference>
<feature type="domain" description="DJ-1/PfpI" evidence="1">
    <location>
        <begin position="3"/>
        <end position="165"/>
    </location>
</feature>
<dbReference type="InterPro" id="IPR029062">
    <property type="entry name" value="Class_I_gatase-like"/>
</dbReference>
<dbReference type="SUPFAM" id="SSF52317">
    <property type="entry name" value="Class I glutamine amidotransferase-like"/>
    <property type="match status" value="1"/>
</dbReference>
<dbReference type="Proteomes" id="UP000030066">
    <property type="component" value="Chromosome"/>
</dbReference>
<evidence type="ECO:0000259" key="1">
    <source>
        <dbReference type="Pfam" id="PF01965"/>
    </source>
</evidence>
<dbReference type="GO" id="GO:0008233">
    <property type="term" value="F:peptidase activity"/>
    <property type="evidence" value="ECO:0007669"/>
    <property type="project" value="UniProtKB-KW"/>
</dbReference>
<name>A0A097ST15_9BACT</name>
<dbReference type="InterPro" id="IPR050325">
    <property type="entry name" value="Prot/Nucl_acid_deglycase"/>
</dbReference>
<protein>
    <submittedName>
        <fullName evidence="2">Intracellular protease</fullName>
    </submittedName>
</protein>
<dbReference type="STRING" id="1318617.MGM1_3630"/>
<dbReference type="CDD" id="cd03135">
    <property type="entry name" value="GATase1_DJ-1"/>
    <property type="match status" value="1"/>
</dbReference>
<dbReference type="KEGG" id="mgj:MGM1_3630"/>
<keyword evidence="2" id="KW-0378">Hydrolase</keyword>
<dbReference type="PANTHER" id="PTHR48094:SF12">
    <property type="entry name" value="PARKINSON DISEASE PROTEIN 7 HOMOLOG"/>
    <property type="match status" value="1"/>
</dbReference>
<dbReference type="PANTHER" id="PTHR48094">
    <property type="entry name" value="PROTEIN/NUCLEIC ACID DEGLYCASE DJ-1-RELATED"/>
    <property type="match status" value="1"/>
</dbReference>
<sequence length="186" mass="20795">MFRIAVIVANKSEDIEVITPVDIWRRAGFFVRIISVEKKKNLILNRGTRIVCDDVIINENLSKYNGIYLPGGEGYKNFNDVDAPKLISFLKHNAKNKKITYMAACAATQVYGCLEMLEGVKATCYPGCEASFKKSYVNKPVVADKNFITANGPSAMIEFALTVVKKCLNEKIAKEIAVHMLYKGKF</sequence>
<organism evidence="2 3">
    <name type="scientific">Candidatus Malacoplasma girerdii</name>
    <dbReference type="NCBI Taxonomy" id="1318617"/>
    <lineage>
        <taxon>Bacteria</taxon>
        <taxon>Bacillati</taxon>
        <taxon>Mycoplasmatota</taxon>
        <taxon>Mycoplasmoidales</taxon>
        <taxon>Mycoplasmoidaceae</taxon>
        <taxon>Malacoplasma</taxon>
    </lineage>
</organism>
<dbReference type="InterPro" id="IPR002818">
    <property type="entry name" value="DJ-1/PfpI"/>
</dbReference>
<accession>A0A097ST15</accession>
<dbReference type="HOGENOM" id="CLU_000445_44_2_14"/>
<dbReference type="Pfam" id="PF01965">
    <property type="entry name" value="DJ-1_PfpI"/>
    <property type="match status" value="1"/>
</dbReference>